<proteinExistence type="predicted"/>
<feature type="domain" description="Myb-like" evidence="3">
    <location>
        <begin position="263"/>
        <end position="314"/>
    </location>
</feature>
<evidence type="ECO:0000313" key="6">
    <source>
        <dbReference type="Proteomes" id="UP000688137"/>
    </source>
</evidence>
<dbReference type="SMART" id="SM00717">
    <property type="entry name" value="SANT"/>
    <property type="match status" value="3"/>
</dbReference>
<dbReference type="CDD" id="cd00167">
    <property type="entry name" value="SANT"/>
    <property type="match status" value="3"/>
</dbReference>
<dbReference type="PANTHER" id="PTHR45614">
    <property type="entry name" value="MYB PROTEIN-RELATED"/>
    <property type="match status" value="1"/>
</dbReference>
<name>A0A8S1PUG1_PARPR</name>
<sequence length="535" mass="63740">MTRIQNSFLIIYYFYGLLIYFHIYETLKLIIFASSYVQYKYQIIFHFVNLIMQTRNWRKKKQLLEKLAQKNEAIAMTKNDQQLFDSNREFFQRFQNFYENVKDIMIPSLQFLQEQFHISELLTDQEVHKLQRDLHEQWTPKLRKNWTDDDKQILIWVVLKICSRDGINIRKIPNKIWEEVVQLISRRTVEQCKNKWTDLLKLSLQQIPWTEEQDLLLLDLIKKSKEEGKQNKWCSLANLLNLQFKESPRTGKQCRERWNNHLNPDINRHPWNLEEDIELLEIVKKHQRKWAFISKNLKTKRSENAVKNRFNCLLKKNHCNSITTLLNILKSRYKSENQAIPLSILKKQKAHQYLPKYQDHTKQQHNIQTTPFTIGIFETLNISDLINLQPAFYNQNTQSIIMSTKQQLQNYLNNQIVKVEHDIVLNFGSEINNQQPELLNNGSSILNINDSSNFVRYVPGMIPIMAQNQLGIEDKKSQFNIPGLQLQINQQNAFLRNKNCSSFQYFSTQQQNENTEKSIQNNSSIEQQQDQSTIS</sequence>
<dbReference type="OMA" id="RDLHEQW"/>
<dbReference type="GO" id="GO:0000981">
    <property type="term" value="F:DNA-binding transcription factor activity, RNA polymerase II-specific"/>
    <property type="evidence" value="ECO:0007669"/>
    <property type="project" value="TreeGrafter"/>
</dbReference>
<feature type="compositionally biased region" description="Low complexity" evidence="1">
    <location>
        <begin position="518"/>
        <end position="535"/>
    </location>
</feature>
<feature type="domain" description="Myb-like" evidence="3">
    <location>
        <begin position="201"/>
        <end position="262"/>
    </location>
</feature>
<dbReference type="EMBL" id="CAJJDM010000134">
    <property type="protein sequence ID" value="CAD8106736.1"/>
    <property type="molecule type" value="Genomic_DNA"/>
</dbReference>
<organism evidence="5 6">
    <name type="scientific">Paramecium primaurelia</name>
    <dbReference type="NCBI Taxonomy" id="5886"/>
    <lineage>
        <taxon>Eukaryota</taxon>
        <taxon>Sar</taxon>
        <taxon>Alveolata</taxon>
        <taxon>Ciliophora</taxon>
        <taxon>Intramacronucleata</taxon>
        <taxon>Oligohymenophorea</taxon>
        <taxon>Peniculida</taxon>
        <taxon>Parameciidae</taxon>
        <taxon>Paramecium</taxon>
    </lineage>
</organism>
<dbReference type="Proteomes" id="UP000688137">
    <property type="component" value="Unassembled WGS sequence"/>
</dbReference>
<keyword evidence="2" id="KW-0812">Transmembrane</keyword>
<dbReference type="PROSITE" id="PS50090">
    <property type="entry name" value="MYB_LIKE"/>
    <property type="match status" value="3"/>
</dbReference>
<evidence type="ECO:0000259" key="4">
    <source>
        <dbReference type="PROSITE" id="PS51294"/>
    </source>
</evidence>
<accession>A0A8S1PUG1</accession>
<keyword evidence="6" id="KW-1185">Reference proteome</keyword>
<feature type="domain" description="HTH myb-type" evidence="4">
    <location>
        <begin position="208"/>
        <end position="262"/>
    </location>
</feature>
<dbReference type="PROSITE" id="PS51294">
    <property type="entry name" value="HTH_MYB"/>
    <property type="match status" value="2"/>
</dbReference>
<keyword evidence="2" id="KW-1133">Transmembrane helix</keyword>
<dbReference type="InterPro" id="IPR050560">
    <property type="entry name" value="MYB_TF"/>
</dbReference>
<dbReference type="AlphaFoldDB" id="A0A8S1PUG1"/>
<protein>
    <submittedName>
        <fullName evidence="5">Uncharacterized protein</fullName>
    </submittedName>
</protein>
<keyword evidence="2" id="KW-0472">Membrane</keyword>
<evidence type="ECO:0000256" key="2">
    <source>
        <dbReference type="SAM" id="Phobius"/>
    </source>
</evidence>
<dbReference type="Pfam" id="PF13921">
    <property type="entry name" value="Myb_DNA-bind_6"/>
    <property type="match status" value="1"/>
</dbReference>
<dbReference type="GO" id="GO:0000978">
    <property type="term" value="F:RNA polymerase II cis-regulatory region sequence-specific DNA binding"/>
    <property type="evidence" value="ECO:0007669"/>
    <property type="project" value="TreeGrafter"/>
</dbReference>
<dbReference type="InterPro" id="IPR017930">
    <property type="entry name" value="Myb_dom"/>
</dbReference>
<dbReference type="InterPro" id="IPR001005">
    <property type="entry name" value="SANT/Myb"/>
</dbReference>
<feature type="region of interest" description="Disordered" evidence="1">
    <location>
        <begin position="511"/>
        <end position="535"/>
    </location>
</feature>
<feature type="domain" description="Myb-like" evidence="3">
    <location>
        <begin position="143"/>
        <end position="200"/>
    </location>
</feature>
<feature type="domain" description="HTH myb-type" evidence="4">
    <location>
        <begin position="263"/>
        <end position="318"/>
    </location>
</feature>
<evidence type="ECO:0000256" key="1">
    <source>
        <dbReference type="SAM" id="MobiDB-lite"/>
    </source>
</evidence>
<evidence type="ECO:0000259" key="3">
    <source>
        <dbReference type="PROSITE" id="PS50090"/>
    </source>
</evidence>
<comment type="caution">
    <text evidence="5">The sequence shown here is derived from an EMBL/GenBank/DDBJ whole genome shotgun (WGS) entry which is preliminary data.</text>
</comment>
<dbReference type="GO" id="GO:0005634">
    <property type="term" value="C:nucleus"/>
    <property type="evidence" value="ECO:0007669"/>
    <property type="project" value="TreeGrafter"/>
</dbReference>
<gene>
    <name evidence="5" type="ORF">PPRIM_AZ9-3.1.T1310138</name>
</gene>
<feature type="transmembrane region" description="Helical" evidence="2">
    <location>
        <begin position="7"/>
        <end position="23"/>
    </location>
</feature>
<evidence type="ECO:0000313" key="5">
    <source>
        <dbReference type="EMBL" id="CAD8106736.1"/>
    </source>
</evidence>
<reference evidence="5" key="1">
    <citation type="submission" date="2021-01" db="EMBL/GenBank/DDBJ databases">
        <authorList>
            <consortium name="Genoscope - CEA"/>
            <person name="William W."/>
        </authorList>
    </citation>
    <scope>NUCLEOTIDE SEQUENCE</scope>
</reference>
<dbReference type="PANTHER" id="PTHR45614:SF274">
    <property type="entry name" value="MYB-LIKE DNA-BINDING PROTEIN"/>
    <property type="match status" value="1"/>
</dbReference>